<dbReference type="InterPro" id="IPR013561">
    <property type="entry name" value="FilR1_middle_dom"/>
</dbReference>
<proteinExistence type="predicted"/>
<dbReference type="SUPFAM" id="SSF46785">
    <property type="entry name" value="Winged helix' DNA-binding domain"/>
    <property type="match status" value="1"/>
</dbReference>
<feature type="domain" description="HVO-A0261-like N-terminal" evidence="2">
    <location>
        <begin position="17"/>
        <end position="80"/>
    </location>
</feature>
<keyword evidence="4" id="KW-1185">Reference proteome</keyword>
<dbReference type="AlphaFoldDB" id="N0BIB3"/>
<evidence type="ECO:0000313" key="3">
    <source>
        <dbReference type="EMBL" id="AGK62017.1"/>
    </source>
</evidence>
<evidence type="ECO:0000259" key="2">
    <source>
        <dbReference type="Pfam" id="PF25213"/>
    </source>
</evidence>
<dbReference type="EMBL" id="CP005290">
    <property type="protein sequence ID" value="AGK62017.1"/>
    <property type="molecule type" value="Genomic_DNA"/>
</dbReference>
<dbReference type="HOGENOM" id="CLU_062767_1_0_2"/>
<dbReference type="PIRSF" id="PIRSF006692">
    <property type="entry name" value="TF_HTH_AF0396_prd"/>
    <property type="match status" value="1"/>
</dbReference>
<dbReference type="Gene3D" id="1.10.10.10">
    <property type="entry name" value="Winged helix-like DNA-binding domain superfamily/Winged helix DNA-binding domain"/>
    <property type="match status" value="1"/>
</dbReference>
<accession>N0BIB3</accession>
<sequence>MSIGFRHLISLSTTPLKLKILEGLENPAGISSLARSLDVSRDTVKPHIRNFVEAGLVERCGEGYRLTALGRIILEKAVEVEKLLSIAKDTGEFFRTHDTSPIPEELMKEIHYLYGGYLVRSSDPFELSEDWIRILKASNWIKGVSPVYHPEFPALFTYLAEERDIKLVLTENVFEKCVSKHPELVQKFIGLGEMRVCSDAKVAFVVAEKGFAMGLYVGDAYDANHIFVCTSDEAVRWGFKLFNNFYSRSRKVVKDHLWVCGTTHGDI</sequence>
<name>N0BIB3_9EURY</name>
<protein>
    <submittedName>
        <fullName evidence="3">Putative transcriptional regulator</fullName>
    </submittedName>
</protein>
<dbReference type="Pfam" id="PF25213">
    <property type="entry name" value="HVO_A0261_N"/>
    <property type="match status" value="1"/>
</dbReference>
<reference evidence="3 4" key="1">
    <citation type="journal article" date="2013" name="Genome Announc.">
        <title>Complete Genome Sequence of the Thermophilic and Facultatively Chemolithoautotrophic Sulfate Reducer Archaeoglobus sulfaticallidus Strain PM70-1T.</title>
        <authorList>
            <person name="Stokke R."/>
            <person name="Hocking W.P."/>
            <person name="Steinsbu B.O."/>
            <person name="Steen I.H."/>
        </authorList>
    </citation>
    <scope>NUCLEOTIDE SEQUENCE [LARGE SCALE GENOMIC DNA]</scope>
    <source>
        <strain evidence="3">PM70-1</strain>
    </source>
</reference>
<dbReference type="CDD" id="cd00090">
    <property type="entry name" value="HTH_ARSR"/>
    <property type="match status" value="1"/>
</dbReference>
<dbReference type="STRING" id="387631.Asulf_02055"/>
<organism evidence="3 4">
    <name type="scientific">Archaeoglobus sulfaticallidus PM70-1</name>
    <dbReference type="NCBI Taxonomy" id="387631"/>
    <lineage>
        <taxon>Archaea</taxon>
        <taxon>Methanobacteriati</taxon>
        <taxon>Methanobacteriota</taxon>
        <taxon>Archaeoglobi</taxon>
        <taxon>Archaeoglobales</taxon>
        <taxon>Archaeoglobaceae</taxon>
        <taxon>Archaeoglobus</taxon>
    </lineage>
</organism>
<gene>
    <name evidence="3" type="ORF">Asulf_02055</name>
</gene>
<dbReference type="GeneID" id="15393690"/>
<dbReference type="InterPro" id="IPR036388">
    <property type="entry name" value="WH-like_DNA-bd_sf"/>
</dbReference>
<dbReference type="InterPro" id="IPR057527">
    <property type="entry name" value="HVO_A0261-like_N"/>
</dbReference>
<dbReference type="InterPro" id="IPR011991">
    <property type="entry name" value="ArsR-like_HTH"/>
</dbReference>
<dbReference type="eggNOG" id="arCOG04362">
    <property type="taxonomic scope" value="Archaea"/>
</dbReference>
<evidence type="ECO:0000313" key="4">
    <source>
        <dbReference type="Proteomes" id="UP000013307"/>
    </source>
</evidence>
<dbReference type="Proteomes" id="UP000013307">
    <property type="component" value="Chromosome"/>
</dbReference>
<dbReference type="RefSeq" id="WP_015591613.1">
    <property type="nucleotide sequence ID" value="NC_021169.1"/>
</dbReference>
<dbReference type="InterPro" id="IPR016490">
    <property type="entry name" value="Tscrpt_reg_HTH_AF0396-typ3"/>
</dbReference>
<dbReference type="OrthoDB" id="11410at2157"/>
<feature type="domain" description="Methanogenesis regulatory protein FilR1 middle" evidence="1">
    <location>
        <begin position="124"/>
        <end position="246"/>
    </location>
</feature>
<dbReference type="InterPro" id="IPR036390">
    <property type="entry name" value="WH_DNA-bd_sf"/>
</dbReference>
<dbReference type="KEGG" id="ast:Asulf_02055"/>
<dbReference type="Pfam" id="PF08350">
    <property type="entry name" value="FilR1_middle"/>
    <property type="match status" value="1"/>
</dbReference>
<evidence type="ECO:0000259" key="1">
    <source>
        <dbReference type="Pfam" id="PF08350"/>
    </source>
</evidence>